<dbReference type="AlphaFoldDB" id="A0A978V301"/>
<gene>
    <name evidence="1" type="ORF">FEM48_Zijuj07G0064000</name>
</gene>
<comment type="caution">
    <text evidence="1">The sequence shown here is derived from an EMBL/GenBank/DDBJ whole genome shotgun (WGS) entry which is preliminary data.</text>
</comment>
<evidence type="ECO:0000313" key="1">
    <source>
        <dbReference type="EMBL" id="KAH7521734.1"/>
    </source>
</evidence>
<organism evidence="1 2">
    <name type="scientific">Ziziphus jujuba var. spinosa</name>
    <dbReference type="NCBI Taxonomy" id="714518"/>
    <lineage>
        <taxon>Eukaryota</taxon>
        <taxon>Viridiplantae</taxon>
        <taxon>Streptophyta</taxon>
        <taxon>Embryophyta</taxon>
        <taxon>Tracheophyta</taxon>
        <taxon>Spermatophyta</taxon>
        <taxon>Magnoliopsida</taxon>
        <taxon>eudicotyledons</taxon>
        <taxon>Gunneridae</taxon>
        <taxon>Pentapetalae</taxon>
        <taxon>rosids</taxon>
        <taxon>fabids</taxon>
        <taxon>Rosales</taxon>
        <taxon>Rhamnaceae</taxon>
        <taxon>Paliureae</taxon>
        <taxon>Ziziphus</taxon>
    </lineage>
</organism>
<dbReference type="Proteomes" id="UP000813462">
    <property type="component" value="Unassembled WGS sequence"/>
</dbReference>
<dbReference type="EMBL" id="JAEACU010000007">
    <property type="protein sequence ID" value="KAH7521734.1"/>
    <property type="molecule type" value="Genomic_DNA"/>
</dbReference>
<evidence type="ECO:0000313" key="2">
    <source>
        <dbReference type="Proteomes" id="UP000813462"/>
    </source>
</evidence>
<name>A0A978V301_ZIZJJ</name>
<reference evidence="1" key="1">
    <citation type="journal article" date="2021" name="Front. Plant Sci.">
        <title>Chromosome-Scale Genome Assembly for Chinese Sour Jujube and Insights Into Its Genome Evolution and Domestication Signature.</title>
        <authorList>
            <person name="Shen L.-Y."/>
            <person name="Luo H."/>
            <person name="Wang X.-L."/>
            <person name="Wang X.-M."/>
            <person name="Qiu X.-J."/>
            <person name="Liu H."/>
            <person name="Zhou S.-S."/>
            <person name="Jia K.-H."/>
            <person name="Nie S."/>
            <person name="Bao Y.-T."/>
            <person name="Zhang R.-G."/>
            <person name="Yun Q.-Z."/>
            <person name="Chai Y.-H."/>
            <person name="Lu J.-Y."/>
            <person name="Li Y."/>
            <person name="Zhao S.-W."/>
            <person name="Mao J.-F."/>
            <person name="Jia S.-G."/>
            <person name="Mao Y.-M."/>
        </authorList>
    </citation>
    <scope>NUCLEOTIDE SEQUENCE</scope>
    <source>
        <strain evidence="1">AT0</strain>
        <tissue evidence="1">Leaf</tissue>
    </source>
</reference>
<accession>A0A978V301</accession>
<proteinExistence type="predicted"/>
<protein>
    <submittedName>
        <fullName evidence="1">Uncharacterized protein</fullName>
    </submittedName>
</protein>
<sequence>MPPLPITQKRGDKLIESSPNLPWYKDPTLLDALDQIQVPNGGKSIKSSVMKRGKQVGAVMVNGVKKFGTAMVNGVKRFETPCLNASVAGAVQELGIYKGSAPEFSDLMGAKNVVSWTTMFEWFLKKGNDEMALSIFFTRRKMCIPLILALYLSIISSSIEELEYLWWICKKNLGIWGRRIQCYTEQALLCFEDTKSADDDSNTQAVDFMIEIKPNTSALLEASPKISPVRTRLDWQ</sequence>